<accession>A0ABW2B583</accession>
<dbReference type="InterPro" id="IPR005471">
    <property type="entry name" value="Tscrpt_reg_IclR_N"/>
</dbReference>
<dbReference type="InterPro" id="IPR036390">
    <property type="entry name" value="WH_DNA-bd_sf"/>
</dbReference>
<organism evidence="7 8">
    <name type="scientific">Sulfitobacter porphyrae</name>
    <dbReference type="NCBI Taxonomy" id="1246864"/>
    <lineage>
        <taxon>Bacteria</taxon>
        <taxon>Pseudomonadati</taxon>
        <taxon>Pseudomonadota</taxon>
        <taxon>Alphaproteobacteria</taxon>
        <taxon>Rhodobacterales</taxon>
        <taxon>Roseobacteraceae</taxon>
        <taxon>Sulfitobacter</taxon>
    </lineage>
</organism>
<evidence type="ECO:0000256" key="2">
    <source>
        <dbReference type="ARBA" id="ARBA00023125"/>
    </source>
</evidence>
<feature type="domain" description="HTH iclR-type" evidence="5">
    <location>
        <begin position="27"/>
        <end position="89"/>
    </location>
</feature>
<gene>
    <name evidence="7" type="ORF">ACFQFQ_17695</name>
</gene>
<evidence type="ECO:0000313" key="7">
    <source>
        <dbReference type="EMBL" id="MFC6760900.1"/>
    </source>
</evidence>
<dbReference type="SMART" id="SM00346">
    <property type="entry name" value="HTH_ICLR"/>
    <property type="match status" value="1"/>
</dbReference>
<comment type="caution">
    <text evidence="7">The sequence shown here is derived from an EMBL/GenBank/DDBJ whole genome shotgun (WGS) entry which is preliminary data.</text>
</comment>
<dbReference type="Gene3D" id="3.30.450.40">
    <property type="match status" value="1"/>
</dbReference>
<dbReference type="InterPro" id="IPR001387">
    <property type="entry name" value="Cro/C1-type_HTH"/>
</dbReference>
<dbReference type="PROSITE" id="PS51077">
    <property type="entry name" value="HTH_ICLR"/>
    <property type="match status" value="1"/>
</dbReference>
<keyword evidence="1" id="KW-0805">Transcription regulation</keyword>
<dbReference type="SUPFAM" id="SSF46785">
    <property type="entry name" value="Winged helix' DNA-binding domain"/>
    <property type="match status" value="1"/>
</dbReference>
<dbReference type="SUPFAM" id="SSF55781">
    <property type="entry name" value="GAF domain-like"/>
    <property type="match status" value="1"/>
</dbReference>
<feature type="region of interest" description="Disordered" evidence="4">
    <location>
        <begin position="1"/>
        <end position="22"/>
    </location>
</feature>
<dbReference type="InterPro" id="IPR036388">
    <property type="entry name" value="WH-like_DNA-bd_sf"/>
</dbReference>
<feature type="domain" description="IclR-ED" evidence="6">
    <location>
        <begin position="90"/>
        <end position="266"/>
    </location>
</feature>
<name>A0ABW2B583_9RHOB</name>
<dbReference type="PANTHER" id="PTHR30136">
    <property type="entry name" value="HELIX-TURN-HELIX TRANSCRIPTIONAL REGULATOR, ICLR FAMILY"/>
    <property type="match status" value="1"/>
</dbReference>
<protein>
    <submittedName>
        <fullName evidence="7">IclR family transcriptional regulator</fullName>
    </submittedName>
</protein>
<proteinExistence type="predicted"/>
<dbReference type="EMBL" id="JBHSWG010000001">
    <property type="protein sequence ID" value="MFC6760900.1"/>
    <property type="molecule type" value="Genomic_DNA"/>
</dbReference>
<dbReference type="InterPro" id="IPR014757">
    <property type="entry name" value="Tscrpt_reg_IclR_C"/>
</dbReference>
<dbReference type="Pfam" id="PF09339">
    <property type="entry name" value="HTH_IclR"/>
    <property type="match status" value="1"/>
</dbReference>
<sequence length="274" mass="29494">MSHQREGMSVQMTSGQTESGTTDRKFANTLARGLGVLRAFRASDNGLTHAEIAKRTGLPKPTISRLTYTLCELGYLVHGGRNDRFRLGPAAVALGSVAGLSVGFVDHASEQMQALADRTGTLALIAVRDGARMLLAKTWRPEGKSTIWLDPGYRIPMYGSSSGMAVLASMDDDRFAGLENADTLVSFRRQGYDQLLGQGFVITPRDLRYTGTVNAVSVPYFANEFGESVAFTCGASPADLPMHRMLAEVGPALRDTVRALEQNTGHAAALIRRG</sequence>
<keyword evidence="8" id="KW-1185">Reference proteome</keyword>
<keyword evidence="3" id="KW-0804">Transcription</keyword>
<evidence type="ECO:0000259" key="6">
    <source>
        <dbReference type="PROSITE" id="PS51078"/>
    </source>
</evidence>
<reference evidence="8" key="1">
    <citation type="journal article" date="2019" name="Int. J. Syst. Evol. Microbiol.">
        <title>The Global Catalogue of Microorganisms (GCM) 10K type strain sequencing project: providing services to taxonomists for standard genome sequencing and annotation.</title>
        <authorList>
            <consortium name="The Broad Institute Genomics Platform"/>
            <consortium name="The Broad Institute Genome Sequencing Center for Infectious Disease"/>
            <person name="Wu L."/>
            <person name="Ma J."/>
        </authorList>
    </citation>
    <scope>NUCLEOTIDE SEQUENCE [LARGE SCALE GENOMIC DNA]</scope>
    <source>
        <strain evidence="8">CCUG 66188</strain>
    </source>
</reference>
<evidence type="ECO:0000256" key="1">
    <source>
        <dbReference type="ARBA" id="ARBA00023015"/>
    </source>
</evidence>
<dbReference type="Proteomes" id="UP001596353">
    <property type="component" value="Unassembled WGS sequence"/>
</dbReference>
<evidence type="ECO:0000313" key="8">
    <source>
        <dbReference type="Proteomes" id="UP001596353"/>
    </source>
</evidence>
<dbReference type="InterPro" id="IPR029016">
    <property type="entry name" value="GAF-like_dom_sf"/>
</dbReference>
<dbReference type="CDD" id="cd00093">
    <property type="entry name" value="HTH_XRE"/>
    <property type="match status" value="1"/>
</dbReference>
<dbReference type="PROSITE" id="PS51078">
    <property type="entry name" value="ICLR_ED"/>
    <property type="match status" value="1"/>
</dbReference>
<dbReference type="Gene3D" id="1.10.10.10">
    <property type="entry name" value="Winged helix-like DNA-binding domain superfamily/Winged helix DNA-binding domain"/>
    <property type="match status" value="1"/>
</dbReference>
<feature type="compositionally biased region" description="Polar residues" evidence="4">
    <location>
        <begin position="10"/>
        <end position="20"/>
    </location>
</feature>
<evidence type="ECO:0000256" key="3">
    <source>
        <dbReference type="ARBA" id="ARBA00023163"/>
    </source>
</evidence>
<evidence type="ECO:0000256" key="4">
    <source>
        <dbReference type="SAM" id="MobiDB-lite"/>
    </source>
</evidence>
<dbReference type="InterPro" id="IPR050707">
    <property type="entry name" value="HTH_MetabolicPath_Reg"/>
</dbReference>
<evidence type="ECO:0000259" key="5">
    <source>
        <dbReference type="PROSITE" id="PS51077"/>
    </source>
</evidence>
<keyword evidence="2" id="KW-0238">DNA-binding</keyword>
<dbReference type="PANTHER" id="PTHR30136:SF33">
    <property type="entry name" value="TRANSCRIPTIONAL REGULATORY PROTEIN"/>
    <property type="match status" value="1"/>
</dbReference>